<accession>Q0VN86</accession>
<keyword evidence="4" id="KW-1185">Reference proteome</keyword>
<sequence length="220" mass="24176">MSIDLVICALVLVAIQLRISATLLSLRGRVVLACVVFVWSLLPYPWGLGAWVLSYLAGFSITSGLLAMLAIQHRMVGHYWLPVRELRTACRMLVLMALWFYPMSMGSSYEDPYSLGFGSFGFSTALLLIGLLAWVTRAYASCLILVVAQCVFRAGWLASDNLWDYLMDPWLVCWAVGWLLRDRLLSARALLAQQSSTQPSAAGWGETGATEAAGQSKATT</sequence>
<dbReference type="AlphaFoldDB" id="Q0VN86"/>
<keyword evidence="2" id="KW-0472">Membrane</keyword>
<name>Q0VN86_ALCBS</name>
<protein>
    <submittedName>
        <fullName evidence="3">Uncharacterized protein</fullName>
    </submittedName>
</protein>
<feature type="transmembrane region" description="Helical" evidence="2">
    <location>
        <begin position="92"/>
        <end position="109"/>
    </location>
</feature>
<dbReference type="EMBL" id="AM286690">
    <property type="protein sequence ID" value="CAL17362.1"/>
    <property type="molecule type" value="Genomic_DNA"/>
</dbReference>
<dbReference type="eggNOG" id="ENOG5033M9C">
    <property type="taxonomic scope" value="Bacteria"/>
</dbReference>
<feature type="transmembrane region" description="Helical" evidence="2">
    <location>
        <begin position="49"/>
        <end position="71"/>
    </location>
</feature>
<organism evidence="3 4">
    <name type="scientific">Alcanivorax borkumensis (strain ATCC 700651 / DSM 11573 / NCIMB 13689 / SK2)</name>
    <dbReference type="NCBI Taxonomy" id="393595"/>
    <lineage>
        <taxon>Bacteria</taxon>
        <taxon>Pseudomonadati</taxon>
        <taxon>Pseudomonadota</taxon>
        <taxon>Gammaproteobacteria</taxon>
        <taxon>Oceanospirillales</taxon>
        <taxon>Alcanivoracaceae</taxon>
        <taxon>Alcanivorax</taxon>
    </lineage>
</organism>
<dbReference type="Proteomes" id="UP000008871">
    <property type="component" value="Chromosome"/>
</dbReference>
<dbReference type="RefSeq" id="WP_011589193.1">
    <property type="nucleotide sequence ID" value="NC_008260.1"/>
</dbReference>
<keyword evidence="2" id="KW-0812">Transmembrane</keyword>
<keyword evidence="2" id="KW-1133">Transmembrane helix</keyword>
<dbReference type="KEGG" id="abo:ABO_1914"/>
<feature type="compositionally biased region" description="Low complexity" evidence="1">
    <location>
        <begin position="198"/>
        <end position="214"/>
    </location>
</feature>
<dbReference type="OrthoDB" id="6077780at2"/>
<evidence type="ECO:0000313" key="4">
    <source>
        <dbReference type="Proteomes" id="UP000008871"/>
    </source>
</evidence>
<feature type="transmembrane region" description="Helical" evidence="2">
    <location>
        <begin position="115"/>
        <end position="133"/>
    </location>
</feature>
<feature type="region of interest" description="Disordered" evidence="1">
    <location>
        <begin position="198"/>
        <end position="220"/>
    </location>
</feature>
<dbReference type="STRING" id="393595.ABO_1914"/>
<evidence type="ECO:0000256" key="1">
    <source>
        <dbReference type="SAM" id="MobiDB-lite"/>
    </source>
</evidence>
<reference evidence="3 4" key="1">
    <citation type="journal article" date="2006" name="Nat. Biotechnol.">
        <title>Genome sequence of the ubiquitous hydrocarbon-degrading marine bacterium Alcanivorax borkumensis.</title>
        <authorList>
            <person name="Schneiker S."/>
            <person name="Martins dos Santos V.A.P."/>
            <person name="Bartels D."/>
            <person name="Bekel T."/>
            <person name="Brecht M."/>
            <person name="Buhrmester J."/>
            <person name="Chernikova T.N."/>
            <person name="Denaro R."/>
            <person name="Ferrer M."/>
            <person name="Gertler C."/>
            <person name="Goesmann A."/>
            <person name="Golyshina O.V."/>
            <person name="Kaminski F."/>
            <person name="Khachane A.N."/>
            <person name="Lang S."/>
            <person name="Linke B."/>
            <person name="McHardy A.C."/>
            <person name="Meyer F."/>
            <person name="Nechitaylo T."/>
            <person name="Puehler A."/>
            <person name="Regenhardt D."/>
            <person name="Rupp O."/>
            <person name="Sabirova J.S."/>
            <person name="Selbitschka W."/>
            <person name="Yakimov M.M."/>
            <person name="Timmis K.N."/>
            <person name="Vorhoelter F.-J."/>
            <person name="Weidner S."/>
            <person name="Kaiser O."/>
            <person name="Golyshin P.N."/>
        </authorList>
    </citation>
    <scope>NUCLEOTIDE SEQUENCE [LARGE SCALE GENOMIC DNA]</scope>
    <source>
        <strain evidence="4">ATCC 700651 / DSM 11573 / NCIMB 13689 / SK2</strain>
    </source>
</reference>
<evidence type="ECO:0000256" key="2">
    <source>
        <dbReference type="SAM" id="Phobius"/>
    </source>
</evidence>
<evidence type="ECO:0000313" key="3">
    <source>
        <dbReference type="EMBL" id="CAL17362.1"/>
    </source>
</evidence>
<proteinExistence type="predicted"/>
<dbReference type="HOGENOM" id="CLU_109234_0_0_6"/>
<gene>
    <name evidence="3" type="ordered locus">ABO_1914</name>
</gene>